<organism evidence="4 5">
    <name type="scientific">Echinicola rosea</name>
    <dbReference type="NCBI Taxonomy" id="1807691"/>
    <lineage>
        <taxon>Bacteria</taxon>
        <taxon>Pseudomonadati</taxon>
        <taxon>Bacteroidota</taxon>
        <taxon>Cytophagia</taxon>
        <taxon>Cytophagales</taxon>
        <taxon>Cyclobacteriaceae</taxon>
        <taxon>Echinicola</taxon>
    </lineage>
</organism>
<comment type="caution">
    <text evidence="4">The sequence shown here is derived from an EMBL/GenBank/DDBJ whole genome shotgun (WGS) entry which is preliminary data.</text>
</comment>
<keyword evidence="5" id="KW-1185">Reference proteome</keyword>
<dbReference type="Gene3D" id="3.90.1150.10">
    <property type="entry name" value="Aspartate Aminotransferase, domain 1"/>
    <property type="match status" value="1"/>
</dbReference>
<protein>
    <submittedName>
        <fullName evidence="4">Glutamine--scyllo-inositol aminotransferase</fullName>
    </submittedName>
</protein>
<dbReference type="Gene3D" id="3.40.640.10">
    <property type="entry name" value="Type I PLP-dependent aspartate aminotransferase-like (Major domain)"/>
    <property type="match status" value="1"/>
</dbReference>
<sequence>MHADLADELKVKFAKLLEKGLFSGGEEVDALEKTMREYLNVPHAIPCANGTDALELALRALEIGPDDEVIVPALTWVSTAEVVSMVGAKVVFCDVDGHGLMDLLQLPSLLTARTRAIIPVHLYGKMVNMERLLKLTVNTGIHVIEDAAQAFGAVQRGRSAGTYGAIGCFSFYPTKNLGALGEAGLLVVQDAALAEKLRLLLNHGQSRRDRHEIVGRNGRVDTLQAAFLNVKFPYFEAWQQKRKGLAKSYLDHLQHLKGITVPSSIVEEDHNAHLFTIQTVQRDALKAYLAEKGIGTAVHYPLPVTAMRAFKVNKEFPVASRLSNLTLSLPLHPYLHEDDVRRVCEEVQRFFQ</sequence>
<name>A0ABQ1VA32_9BACT</name>
<evidence type="ECO:0000256" key="2">
    <source>
        <dbReference type="ARBA" id="ARBA00037999"/>
    </source>
</evidence>
<dbReference type="GO" id="GO:0008483">
    <property type="term" value="F:transaminase activity"/>
    <property type="evidence" value="ECO:0007669"/>
    <property type="project" value="UniProtKB-KW"/>
</dbReference>
<dbReference type="CDD" id="cd00616">
    <property type="entry name" value="AHBA_syn"/>
    <property type="match status" value="1"/>
</dbReference>
<dbReference type="Proteomes" id="UP000647339">
    <property type="component" value="Unassembled WGS sequence"/>
</dbReference>
<evidence type="ECO:0000256" key="1">
    <source>
        <dbReference type="ARBA" id="ARBA00022898"/>
    </source>
</evidence>
<dbReference type="SUPFAM" id="SSF53383">
    <property type="entry name" value="PLP-dependent transferases"/>
    <property type="match status" value="1"/>
</dbReference>
<dbReference type="InterPro" id="IPR015421">
    <property type="entry name" value="PyrdxlP-dep_Trfase_major"/>
</dbReference>
<dbReference type="PANTHER" id="PTHR30244:SF36">
    <property type="entry name" value="3-OXO-GLUCOSE-6-PHOSPHATE:GLUTAMATE AMINOTRANSFERASE"/>
    <property type="match status" value="1"/>
</dbReference>
<dbReference type="PIRSF" id="PIRSF000390">
    <property type="entry name" value="PLP_StrS"/>
    <property type="match status" value="1"/>
</dbReference>
<evidence type="ECO:0000313" key="5">
    <source>
        <dbReference type="Proteomes" id="UP000647339"/>
    </source>
</evidence>
<comment type="similarity">
    <text evidence="2 3">Belongs to the DegT/DnrJ/EryC1 family.</text>
</comment>
<gene>
    <name evidence="4" type="ORF">GCM10011339_40700</name>
</gene>
<proteinExistence type="inferred from homology"/>
<dbReference type="EMBL" id="BMIU01000028">
    <property type="protein sequence ID" value="GGF47994.1"/>
    <property type="molecule type" value="Genomic_DNA"/>
</dbReference>
<dbReference type="InterPro" id="IPR000653">
    <property type="entry name" value="DegT/StrS_aminotransferase"/>
</dbReference>
<dbReference type="Pfam" id="PF01041">
    <property type="entry name" value="DegT_DnrJ_EryC1"/>
    <property type="match status" value="1"/>
</dbReference>
<accession>A0ABQ1VA32</accession>
<dbReference type="InterPro" id="IPR015424">
    <property type="entry name" value="PyrdxlP-dep_Trfase"/>
</dbReference>
<evidence type="ECO:0000256" key="3">
    <source>
        <dbReference type="RuleBase" id="RU004508"/>
    </source>
</evidence>
<keyword evidence="1 3" id="KW-0663">Pyridoxal phosphate</keyword>
<keyword evidence="4" id="KW-0032">Aminotransferase</keyword>
<dbReference type="PANTHER" id="PTHR30244">
    <property type="entry name" value="TRANSAMINASE"/>
    <property type="match status" value="1"/>
</dbReference>
<reference evidence="5" key="1">
    <citation type="journal article" date="2019" name="Int. J. Syst. Evol. Microbiol.">
        <title>The Global Catalogue of Microorganisms (GCM) 10K type strain sequencing project: providing services to taxonomists for standard genome sequencing and annotation.</title>
        <authorList>
            <consortium name="The Broad Institute Genomics Platform"/>
            <consortium name="The Broad Institute Genome Sequencing Center for Infectious Disease"/>
            <person name="Wu L."/>
            <person name="Ma J."/>
        </authorList>
    </citation>
    <scope>NUCLEOTIDE SEQUENCE [LARGE SCALE GENOMIC DNA]</scope>
    <source>
        <strain evidence="5">CGMCC 1.15407</strain>
    </source>
</reference>
<dbReference type="InterPro" id="IPR015422">
    <property type="entry name" value="PyrdxlP-dep_Trfase_small"/>
</dbReference>
<keyword evidence="4" id="KW-0808">Transferase</keyword>
<evidence type="ECO:0000313" key="4">
    <source>
        <dbReference type="EMBL" id="GGF47994.1"/>
    </source>
</evidence>